<dbReference type="EMBL" id="BRYB01003372">
    <property type="protein sequence ID" value="GMI35469.1"/>
    <property type="molecule type" value="Genomic_DNA"/>
</dbReference>
<keyword evidence="4" id="KW-1185">Reference proteome</keyword>
<feature type="transmembrane region" description="Helical" evidence="1">
    <location>
        <begin position="182"/>
        <end position="200"/>
    </location>
</feature>
<protein>
    <submittedName>
        <fullName evidence="3">Uncharacterized protein</fullName>
    </submittedName>
</protein>
<organism evidence="3 4">
    <name type="scientific">Tetraparma gracilis</name>
    <dbReference type="NCBI Taxonomy" id="2962635"/>
    <lineage>
        <taxon>Eukaryota</taxon>
        <taxon>Sar</taxon>
        <taxon>Stramenopiles</taxon>
        <taxon>Ochrophyta</taxon>
        <taxon>Bolidophyceae</taxon>
        <taxon>Parmales</taxon>
        <taxon>Triparmaceae</taxon>
        <taxon>Tetraparma</taxon>
    </lineage>
</organism>
<sequence>MCSGRMLMYTLLSVVSLAAILLSAGLPNLAHTGILTLAGVGYDCVLVSDIITGTCPLNYSDDGTPTLDEVCGKDDEYSASTECHQAKAQIGTIAAAAFVTFIIAIMSLFGTFCGGGSRRSLRFMGFLSLLAAVASGVSLGIFEMQSRDEDSGWIDDYGCTDAEIDFLGGLEGRSCFLRGPGYYMQVVAIMFSFFMSVCLCSSAKKVEEIVEVVHTYEPANGKEIMYVSMA</sequence>
<feature type="chain" id="PRO_5046260073" evidence="2">
    <location>
        <begin position="26"/>
        <end position="230"/>
    </location>
</feature>
<name>A0ABQ6MYL9_9STRA</name>
<feature type="transmembrane region" description="Helical" evidence="1">
    <location>
        <begin position="88"/>
        <end position="109"/>
    </location>
</feature>
<keyword evidence="1" id="KW-0812">Transmembrane</keyword>
<keyword evidence="2" id="KW-0732">Signal</keyword>
<keyword evidence="1" id="KW-1133">Transmembrane helix</keyword>
<gene>
    <name evidence="3" type="ORF">TeGR_g11673</name>
</gene>
<feature type="signal peptide" evidence="2">
    <location>
        <begin position="1"/>
        <end position="25"/>
    </location>
</feature>
<evidence type="ECO:0000256" key="1">
    <source>
        <dbReference type="SAM" id="Phobius"/>
    </source>
</evidence>
<evidence type="ECO:0000313" key="4">
    <source>
        <dbReference type="Proteomes" id="UP001165060"/>
    </source>
</evidence>
<feature type="transmembrane region" description="Helical" evidence="1">
    <location>
        <begin position="121"/>
        <end position="142"/>
    </location>
</feature>
<evidence type="ECO:0000256" key="2">
    <source>
        <dbReference type="SAM" id="SignalP"/>
    </source>
</evidence>
<comment type="caution">
    <text evidence="3">The sequence shown here is derived from an EMBL/GenBank/DDBJ whole genome shotgun (WGS) entry which is preliminary data.</text>
</comment>
<reference evidence="3 4" key="1">
    <citation type="journal article" date="2023" name="Commun. Biol.">
        <title>Genome analysis of Parmales, the sister group of diatoms, reveals the evolutionary specialization of diatoms from phago-mixotrophs to photoautotrophs.</title>
        <authorList>
            <person name="Ban H."/>
            <person name="Sato S."/>
            <person name="Yoshikawa S."/>
            <person name="Yamada K."/>
            <person name="Nakamura Y."/>
            <person name="Ichinomiya M."/>
            <person name="Sato N."/>
            <person name="Blanc-Mathieu R."/>
            <person name="Endo H."/>
            <person name="Kuwata A."/>
            <person name="Ogata H."/>
        </authorList>
    </citation>
    <scope>NUCLEOTIDE SEQUENCE [LARGE SCALE GENOMIC DNA]</scope>
</reference>
<proteinExistence type="predicted"/>
<keyword evidence="1" id="KW-0472">Membrane</keyword>
<accession>A0ABQ6MYL9</accession>
<dbReference type="Proteomes" id="UP001165060">
    <property type="component" value="Unassembled WGS sequence"/>
</dbReference>
<evidence type="ECO:0000313" key="3">
    <source>
        <dbReference type="EMBL" id="GMI35469.1"/>
    </source>
</evidence>